<keyword evidence="5 9" id="KW-0276">Fatty acid metabolism</keyword>
<dbReference type="GO" id="GO:0009317">
    <property type="term" value="C:acetyl-CoA carboxylase complex"/>
    <property type="evidence" value="ECO:0007669"/>
    <property type="project" value="InterPro"/>
</dbReference>
<protein>
    <recommendedName>
        <fullName evidence="3 9">Biotin carboxyl carrier protein of acetyl-CoA carboxylase</fullName>
    </recommendedName>
</protein>
<dbReference type="InterPro" id="IPR001882">
    <property type="entry name" value="Biotin_BS"/>
</dbReference>
<dbReference type="PROSITE" id="PS50968">
    <property type="entry name" value="BIOTINYL_LIPOYL"/>
    <property type="match status" value="1"/>
</dbReference>
<dbReference type="InterPro" id="IPR011053">
    <property type="entry name" value="Single_hybrid_motif"/>
</dbReference>
<dbReference type="GO" id="GO:0006633">
    <property type="term" value="P:fatty acid biosynthetic process"/>
    <property type="evidence" value="ECO:0007669"/>
    <property type="project" value="UniProtKB-KW"/>
</dbReference>
<comment type="caution">
    <text evidence="11">The sequence shown here is derived from an EMBL/GenBank/DDBJ whole genome shotgun (WGS) entry which is preliminary data.</text>
</comment>
<gene>
    <name evidence="11" type="ORF">JJB09_11610</name>
</gene>
<sequence>MDFALIERLMRMLESSSLSELDVSEAGLRVRLAKQTSDATTNMVSPAETLEQAANDVAPSTDQTLCAGIAGTFYRSPAPGADPFVTIGQNVREGDQLAIIEAMKMLNPVEADRDGTIVAIRVEDGGSVEPGTQLFDIEPD</sequence>
<dbReference type="PRINTS" id="PR01071">
    <property type="entry name" value="ACOABIOTINCC"/>
</dbReference>
<dbReference type="PANTHER" id="PTHR45266:SF3">
    <property type="entry name" value="OXALOACETATE DECARBOXYLASE ALPHA CHAIN"/>
    <property type="match status" value="1"/>
</dbReference>
<dbReference type="InterPro" id="IPR000089">
    <property type="entry name" value="Biotin_lipoyl"/>
</dbReference>
<comment type="function">
    <text evidence="1 9">This protein is a component of the acetyl coenzyme A carboxylase complex; first, biotin carboxylase catalyzes the carboxylation of the carrier protein and then the transcarboxylase transfers the carboxyl group to form malonyl-CoA.</text>
</comment>
<dbReference type="GO" id="GO:0003989">
    <property type="term" value="F:acetyl-CoA carboxylase activity"/>
    <property type="evidence" value="ECO:0007669"/>
    <property type="project" value="InterPro"/>
</dbReference>
<keyword evidence="4 9" id="KW-0444">Lipid biosynthesis</keyword>
<evidence type="ECO:0000256" key="1">
    <source>
        <dbReference type="ARBA" id="ARBA00003761"/>
    </source>
</evidence>
<evidence type="ECO:0000313" key="11">
    <source>
        <dbReference type="EMBL" id="MBL0372676.1"/>
    </source>
</evidence>
<evidence type="ECO:0000256" key="2">
    <source>
        <dbReference type="ARBA" id="ARBA00005194"/>
    </source>
</evidence>
<feature type="domain" description="Lipoyl-binding" evidence="10">
    <location>
        <begin position="53"/>
        <end position="138"/>
    </location>
</feature>
<dbReference type="Pfam" id="PF00364">
    <property type="entry name" value="Biotin_lipoyl"/>
    <property type="match status" value="1"/>
</dbReference>
<dbReference type="CDD" id="cd06850">
    <property type="entry name" value="biotinyl_domain"/>
    <property type="match status" value="1"/>
</dbReference>
<keyword evidence="6 9" id="KW-0443">Lipid metabolism</keyword>
<name>A0A936YTF1_9HYPH</name>
<evidence type="ECO:0000256" key="7">
    <source>
        <dbReference type="ARBA" id="ARBA00023160"/>
    </source>
</evidence>
<accession>A0A936YTF1</accession>
<evidence type="ECO:0000313" key="12">
    <source>
        <dbReference type="Proteomes" id="UP000633219"/>
    </source>
</evidence>
<evidence type="ECO:0000256" key="4">
    <source>
        <dbReference type="ARBA" id="ARBA00022516"/>
    </source>
</evidence>
<evidence type="ECO:0000256" key="8">
    <source>
        <dbReference type="ARBA" id="ARBA00023267"/>
    </source>
</evidence>
<dbReference type="EMBL" id="JAEQNC010000005">
    <property type="protein sequence ID" value="MBL0372676.1"/>
    <property type="molecule type" value="Genomic_DNA"/>
</dbReference>
<dbReference type="Proteomes" id="UP000633219">
    <property type="component" value="Unassembled WGS sequence"/>
</dbReference>
<evidence type="ECO:0000259" key="10">
    <source>
        <dbReference type="PROSITE" id="PS50968"/>
    </source>
</evidence>
<keyword evidence="8 9" id="KW-0092">Biotin</keyword>
<keyword evidence="12" id="KW-1185">Reference proteome</keyword>
<evidence type="ECO:0000256" key="3">
    <source>
        <dbReference type="ARBA" id="ARBA00017562"/>
    </source>
</evidence>
<dbReference type="Gene3D" id="2.40.50.100">
    <property type="match status" value="1"/>
</dbReference>
<evidence type="ECO:0000256" key="6">
    <source>
        <dbReference type="ARBA" id="ARBA00023098"/>
    </source>
</evidence>
<dbReference type="PROSITE" id="PS00188">
    <property type="entry name" value="BIOTIN"/>
    <property type="match status" value="1"/>
</dbReference>
<organism evidence="11 12">
    <name type="scientific">Rhizobium setariae</name>
    <dbReference type="NCBI Taxonomy" id="2801340"/>
    <lineage>
        <taxon>Bacteria</taxon>
        <taxon>Pseudomonadati</taxon>
        <taxon>Pseudomonadota</taxon>
        <taxon>Alphaproteobacteria</taxon>
        <taxon>Hyphomicrobiales</taxon>
        <taxon>Rhizobiaceae</taxon>
        <taxon>Rhizobium/Agrobacterium group</taxon>
        <taxon>Rhizobium</taxon>
    </lineage>
</organism>
<reference evidence="11" key="1">
    <citation type="submission" date="2021-01" db="EMBL/GenBank/DDBJ databases">
        <title>Rhizobium sp. strain KVB221 16S ribosomal RNA gene Genome sequencing and assembly.</title>
        <authorList>
            <person name="Kang M."/>
        </authorList>
    </citation>
    <scope>NUCLEOTIDE SEQUENCE</scope>
    <source>
        <strain evidence="11">KVB221</strain>
    </source>
</reference>
<evidence type="ECO:0000256" key="9">
    <source>
        <dbReference type="RuleBase" id="RU364072"/>
    </source>
</evidence>
<dbReference type="PANTHER" id="PTHR45266">
    <property type="entry name" value="OXALOACETATE DECARBOXYLASE ALPHA CHAIN"/>
    <property type="match status" value="1"/>
</dbReference>
<dbReference type="AlphaFoldDB" id="A0A936YTF1"/>
<comment type="pathway">
    <text evidence="2 9">Lipid metabolism; fatty acid biosynthesis.</text>
</comment>
<dbReference type="InterPro" id="IPR050709">
    <property type="entry name" value="Biotin_Carboxyl_Carrier/Decarb"/>
</dbReference>
<dbReference type="InterPro" id="IPR001249">
    <property type="entry name" value="AcCoA_biotinCC"/>
</dbReference>
<proteinExistence type="predicted"/>
<keyword evidence="7 9" id="KW-0275">Fatty acid biosynthesis</keyword>
<dbReference type="SUPFAM" id="SSF51230">
    <property type="entry name" value="Single hybrid motif"/>
    <property type="match status" value="1"/>
</dbReference>
<evidence type="ECO:0000256" key="5">
    <source>
        <dbReference type="ARBA" id="ARBA00022832"/>
    </source>
</evidence>
<dbReference type="RefSeq" id="WP_201657784.1">
    <property type="nucleotide sequence ID" value="NZ_JAEQNC010000005.1"/>
</dbReference>